<protein>
    <submittedName>
        <fullName evidence="3">Uncharacterized protein</fullName>
    </submittedName>
</protein>
<comment type="caution">
    <text evidence="3">The sequence shown here is derived from an EMBL/GenBank/DDBJ whole genome shotgun (WGS) entry which is preliminary data.</text>
</comment>
<evidence type="ECO:0000313" key="3">
    <source>
        <dbReference type="EMBL" id="GJS82586.1"/>
    </source>
</evidence>
<evidence type="ECO:0000256" key="1">
    <source>
        <dbReference type="SAM" id="Coils"/>
    </source>
</evidence>
<feature type="coiled-coil region" evidence="1">
    <location>
        <begin position="217"/>
        <end position="269"/>
    </location>
</feature>
<accession>A0ABQ4YYU3</accession>
<name>A0ABQ4YYU3_9ASTR</name>
<proteinExistence type="predicted"/>
<feature type="region of interest" description="Disordered" evidence="2">
    <location>
        <begin position="1"/>
        <end position="24"/>
    </location>
</feature>
<dbReference type="EMBL" id="BQNB010010835">
    <property type="protein sequence ID" value="GJS82586.1"/>
    <property type="molecule type" value="Genomic_DNA"/>
</dbReference>
<organism evidence="3 4">
    <name type="scientific">Tanacetum coccineum</name>
    <dbReference type="NCBI Taxonomy" id="301880"/>
    <lineage>
        <taxon>Eukaryota</taxon>
        <taxon>Viridiplantae</taxon>
        <taxon>Streptophyta</taxon>
        <taxon>Embryophyta</taxon>
        <taxon>Tracheophyta</taxon>
        <taxon>Spermatophyta</taxon>
        <taxon>Magnoliopsida</taxon>
        <taxon>eudicotyledons</taxon>
        <taxon>Gunneridae</taxon>
        <taxon>Pentapetalae</taxon>
        <taxon>asterids</taxon>
        <taxon>campanulids</taxon>
        <taxon>Asterales</taxon>
        <taxon>Asteraceae</taxon>
        <taxon>Asteroideae</taxon>
        <taxon>Anthemideae</taxon>
        <taxon>Anthemidinae</taxon>
        <taxon>Tanacetum</taxon>
    </lineage>
</organism>
<sequence>MVRLERMIKKDECSSPGEDTDAKREKQSKKKCLIHFGILQKLLEDFSKEDLTNAYFSSRFHRAFSSLFGEEVEYFAPRLFFNMDKLENQLNVEEFNEEIAMVVFKVLKNQLQQFLTMQISMDSDDQKTNHFFTEYTLCDAQMFQNILVSLMDSIEKAIAERGLYKIVHDSRVNERTMQTHEGIISKDASEIDNNVAGASHDKDNITEIQRKGSGFYEKQYIKNLEQEKEELQDQVLKIKNATKAFKQDEDKYVNNIIQLEAKNKDLENIVCKMGKSSQTLRMLTNEQSLYRETKRKMGFGYTDPCPLGKAIACHPKLYDAKVLELSPEQECFSNAPISSESESSKEMSDLPVLKMPNIAELEKTLAKQTKENSDLLIKIDNLENAFADEVKRATMGKLTVFDKENYDFGSKVTHLEKIISQKAKDFDDVKLELSNKTARFEAYFEKLENTKVILERQLAHKVVDSKAEKDQFLKEINHLRIQLENLKGKSVKTKFDKSSILGKPPADKLLITSQLSKSWSTPKIVVQKDLSKPVTAQSLPKNEKDQL</sequence>
<feature type="compositionally biased region" description="Basic and acidic residues" evidence="2">
    <location>
        <begin position="1"/>
        <end position="13"/>
    </location>
</feature>
<reference evidence="3" key="1">
    <citation type="journal article" date="2022" name="Int. J. Mol. Sci.">
        <title>Draft Genome of Tanacetum Coccineum: Genomic Comparison of Closely Related Tanacetum-Family Plants.</title>
        <authorList>
            <person name="Yamashiro T."/>
            <person name="Shiraishi A."/>
            <person name="Nakayama K."/>
            <person name="Satake H."/>
        </authorList>
    </citation>
    <scope>NUCLEOTIDE SEQUENCE</scope>
</reference>
<gene>
    <name evidence="3" type="ORF">Tco_0749127</name>
</gene>
<dbReference type="Proteomes" id="UP001151760">
    <property type="component" value="Unassembled WGS sequence"/>
</dbReference>
<reference evidence="3" key="2">
    <citation type="submission" date="2022-01" db="EMBL/GenBank/DDBJ databases">
        <authorList>
            <person name="Yamashiro T."/>
            <person name="Shiraishi A."/>
            <person name="Satake H."/>
            <person name="Nakayama K."/>
        </authorList>
    </citation>
    <scope>NUCLEOTIDE SEQUENCE</scope>
</reference>
<keyword evidence="4" id="KW-1185">Reference proteome</keyword>
<evidence type="ECO:0000313" key="4">
    <source>
        <dbReference type="Proteomes" id="UP001151760"/>
    </source>
</evidence>
<keyword evidence="1" id="KW-0175">Coiled coil</keyword>
<feature type="coiled-coil region" evidence="1">
    <location>
        <begin position="358"/>
        <end position="385"/>
    </location>
</feature>
<evidence type="ECO:0000256" key="2">
    <source>
        <dbReference type="SAM" id="MobiDB-lite"/>
    </source>
</evidence>